<accession>A0ABN1YSF2</accession>
<name>A0ABN1YSF2_9MICO</name>
<dbReference type="Gene3D" id="6.10.250.660">
    <property type="match status" value="1"/>
</dbReference>
<dbReference type="NCBIfam" id="TIGR03544">
    <property type="entry name" value="DivI1A_domain"/>
    <property type="match status" value="2"/>
</dbReference>
<dbReference type="EMBL" id="BAAAKK010000003">
    <property type="protein sequence ID" value="GAA1421490.1"/>
    <property type="molecule type" value="Genomic_DNA"/>
</dbReference>
<dbReference type="RefSeq" id="WP_343918519.1">
    <property type="nucleotide sequence ID" value="NZ_BAAAKK010000003.1"/>
</dbReference>
<evidence type="ECO:0008006" key="4">
    <source>
        <dbReference type="Google" id="ProtNLM"/>
    </source>
</evidence>
<sequence>MPQLQDAAPPTLRRAGWGRRGYAVEAVDRWGALAADALAMPAGPQADAAIIALLQGRLELGAALATTGDRYRKDDVDALVEWVVAAAPVQDAPASPPSGSSTGASAGGASLRPHELIEHRFAAPAWLAEGYSADSVDDWLDEAAAALSAHEAGSPASAPLTAADAEAARFPTMRGASAYRMDEVDELLDRVAAALRAHEARASDHR</sequence>
<keyword evidence="3" id="KW-1185">Reference proteome</keyword>
<evidence type="ECO:0000313" key="3">
    <source>
        <dbReference type="Proteomes" id="UP001501266"/>
    </source>
</evidence>
<gene>
    <name evidence="2" type="ORF">GCM10009640_12550</name>
</gene>
<feature type="region of interest" description="Disordered" evidence="1">
    <location>
        <begin position="90"/>
        <end position="109"/>
    </location>
</feature>
<reference evidence="2 3" key="1">
    <citation type="journal article" date="2019" name="Int. J. Syst. Evol. Microbiol.">
        <title>The Global Catalogue of Microorganisms (GCM) 10K type strain sequencing project: providing services to taxonomists for standard genome sequencing and annotation.</title>
        <authorList>
            <consortium name="The Broad Institute Genomics Platform"/>
            <consortium name="The Broad Institute Genome Sequencing Center for Infectious Disease"/>
            <person name="Wu L."/>
            <person name="Ma J."/>
        </authorList>
    </citation>
    <scope>NUCLEOTIDE SEQUENCE [LARGE SCALE GENOMIC DNA]</scope>
    <source>
        <strain evidence="2 3">JCM 12398</strain>
    </source>
</reference>
<evidence type="ECO:0000256" key="1">
    <source>
        <dbReference type="SAM" id="MobiDB-lite"/>
    </source>
</evidence>
<protein>
    <recommendedName>
        <fullName evidence="4">DivIVA domain-containing protein</fullName>
    </recommendedName>
</protein>
<dbReference type="InterPro" id="IPR019933">
    <property type="entry name" value="DivIVA_domain"/>
</dbReference>
<comment type="caution">
    <text evidence="2">The sequence shown here is derived from an EMBL/GenBank/DDBJ whole genome shotgun (WGS) entry which is preliminary data.</text>
</comment>
<proteinExistence type="predicted"/>
<evidence type="ECO:0000313" key="2">
    <source>
        <dbReference type="EMBL" id="GAA1421490.1"/>
    </source>
</evidence>
<organism evidence="2 3">
    <name type="scientific">Agrococcus citreus</name>
    <dbReference type="NCBI Taxonomy" id="84643"/>
    <lineage>
        <taxon>Bacteria</taxon>
        <taxon>Bacillati</taxon>
        <taxon>Actinomycetota</taxon>
        <taxon>Actinomycetes</taxon>
        <taxon>Micrococcales</taxon>
        <taxon>Microbacteriaceae</taxon>
        <taxon>Agrococcus</taxon>
    </lineage>
</organism>
<dbReference type="Proteomes" id="UP001501266">
    <property type="component" value="Unassembled WGS sequence"/>
</dbReference>